<comment type="caution">
    <text evidence="1">The sequence shown here is derived from an EMBL/GenBank/DDBJ whole genome shotgun (WGS) entry which is preliminary data.</text>
</comment>
<protein>
    <submittedName>
        <fullName evidence="1">Uncharacterized protein</fullName>
    </submittedName>
</protein>
<evidence type="ECO:0000313" key="1">
    <source>
        <dbReference type="EMBL" id="PRY21615.1"/>
    </source>
</evidence>
<dbReference type="AlphaFoldDB" id="A0A2T0RK94"/>
<dbReference type="Proteomes" id="UP000239209">
    <property type="component" value="Unassembled WGS sequence"/>
</dbReference>
<name>A0A2T0RK94_9ACTN</name>
<reference evidence="1 2" key="1">
    <citation type="submission" date="2018-03" db="EMBL/GenBank/DDBJ databases">
        <title>Genomic Encyclopedia of Archaeal and Bacterial Type Strains, Phase II (KMG-II): from individual species to whole genera.</title>
        <authorList>
            <person name="Goeker M."/>
        </authorList>
    </citation>
    <scope>NUCLEOTIDE SEQUENCE [LARGE SCALE GENOMIC DNA]</scope>
    <source>
        <strain evidence="1 2">DSM 45348</strain>
    </source>
</reference>
<keyword evidence="2" id="KW-1185">Reference proteome</keyword>
<accession>A0A2T0RK94</accession>
<dbReference type="EMBL" id="PVZG01000019">
    <property type="protein sequence ID" value="PRY21615.1"/>
    <property type="molecule type" value="Genomic_DNA"/>
</dbReference>
<proteinExistence type="predicted"/>
<sequence>MLAFLLITFMASLVVWASGLAVQEWRRGLQPPAAGEAEPAAAAAPPESLEGVLVRQVLDHEITPGQYRVAMHRLADRDADRHPLPDLPAG</sequence>
<organism evidence="1 2">
    <name type="scientific">Pseudosporangium ferrugineum</name>
    <dbReference type="NCBI Taxonomy" id="439699"/>
    <lineage>
        <taxon>Bacteria</taxon>
        <taxon>Bacillati</taxon>
        <taxon>Actinomycetota</taxon>
        <taxon>Actinomycetes</taxon>
        <taxon>Micromonosporales</taxon>
        <taxon>Micromonosporaceae</taxon>
        <taxon>Pseudosporangium</taxon>
    </lineage>
</organism>
<gene>
    <name evidence="1" type="ORF">CLV70_11936</name>
</gene>
<evidence type="ECO:0000313" key="2">
    <source>
        <dbReference type="Proteomes" id="UP000239209"/>
    </source>
</evidence>